<dbReference type="PANTHER" id="PTHR13495:SF0">
    <property type="entry name" value="PSME3-INTERACTING PROTEIN"/>
    <property type="match status" value="1"/>
</dbReference>
<dbReference type="PANTHER" id="PTHR13495">
    <property type="entry name" value="NEFA-INTERACTING NUCLEAR PROTEIN NIP30"/>
    <property type="match status" value="1"/>
</dbReference>
<protein>
    <recommendedName>
        <fullName evidence="4">FAM192A/Fyv6 N-terminal domain-containing protein</fullName>
    </recommendedName>
</protein>
<feature type="compositionally biased region" description="Low complexity" evidence="3">
    <location>
        <begin position="183"/>
        <end position="197"/>
    </location>
</feature>
<evidence type="ECO:0000313" key="5">
    <source>
        <dbReference type="EnsemblMetazoa" id="ACHR005344-PA"/>
    </source>
</evidence>
<organism evidence="5 6">
    <name type="scientific">Anopheles christyi</name>
    <dbReference type="NCBI Taxonomy" id="43041"/>
    <lineage>
        <taxon>Eukaryota</taxon>
        <taxon>Metazoa</taxon>
        <taxon>Ecdysozoa</taxon>
        <taxon>Arthropoda</taxon>
        <taxon>Hexapoda</taxon>
        <taxon>Insecta</taxon>
        <taxon>Pterygota</taxon>
        <taxon>Neoptera</taxon>
        <taxon>Endopterygota</taxon>
        <taxon>Diptera</taxon>
        <taxon>Nematocera</taxon>
        <taxon>Culicoidea</taxon>
        <taxon>Culicidae</taxon>
        <taxon>Anophelinae</taxon>
        <taxon>Anopheles</taxon>
    </lineage>
</organism>
<evidence type="ECO:0000259" key="4">
    <source>
        <dbReference type="Pfam" id="PF10187"/>
    </source>
</evidence>
<keyword evidence="6" id="KW-1185">Reference proteome</keyword>
<dbReference type="AlphaFoldDB" id="A0A182K3K9"/>
<dbReference type="Pfam" id="PF10187">
    <property type="entry name" value="FAM192A_Fyv6_N"/>
    <property type="match status" value="1"/>
</dbReference>
<evidence type="ECO:0000256" key="2">
    <source>
        <dbReference type="ARBA" id="ARBA00023242"/>
    </source>
</evidence>
<dbReference type="InterPro" id="IPR039845">
    <property type="entry name" value="FAM192A"/>
</dbReference>
<feature type="compositionally biased region" description="Polar residues" evidence="3">
    <location>
        <begin position="133"/>
        <end position="144"/>
    </location>
</feature>
<reference evidence="6" key="1">
    <citation type="submission" date="2013-03" db="EMBL/GenBank/DDBJ databases">
        <title>The Genome Sequence of Anopheles christyi ACHKN1017.</title>
        <authorList>
            <consortium name="The Broad Institute Genomics Platform"/>
            <person name="Neafsey D.E."/>
            <person name="Besansky N."/>
            <person name="Walker B."/>
            <person name="Young S.K."/>
            <person name="Zeng Q."/>
            <person name="Gargeya S."/>
            <person name="Fitzgerald M."/>
            <person name="Haas B."/>
            <person name="Abouelleil A."/>
            <person name="Allen A.W."/>
            <person name="Alvarado L."/>
            <person name="Arachchi H.M."/>
            <person name="Berlin A.M."/>
            <person name="Chapman S.B."/>
            <person name="Gainer-Dewar J."/>
            <person name="Goldberg J."/>
            <person name="Griggs A."/>
            <person name="Gujja S."/>
            <person name="Hansen M."/>
            <person name="Howarth C."/>
            <person name="Imamovic A."/>
            <person name="Ireland A."/>
            <person name="Larimer J."/>
            <person name="McCowan C."/>
            <person name="Murphy C."/>
            <person name="Pearson M."/>
            <person name="Poon T.W."/>
            <person name="Priest M."/>
            <person name="Roberts A."/>
            <person name="Saif S."/>
            <person name="Shea T."/>
            <person name="Sisk P."/>
            <person name="Sykes S."/>
            <person name="Wortman J."/>
            <person name="Nusbaum C."/>
            <person name="Birren B."/>
        </authorList>
    </citation>
    <scope>NUCLEOTIDE SEQUENCE [LARGE SCALE GENOMIC DNA]</scope>
    <source>
        <strain evidence="6">ACHKN1017</strain>
    </source>
</reference>
<dbReference type="Proteomes" id="UP000075881">
    <property type="component" value="Unassembled WGS sequence"/>
</dbReference>
<feature type="domain" description="FAM192A/Fyv6 N-terminal" evidence="4">
    <location>
        <begin position="5"/>
        <end position="106"/>
    </location>
</feature>
<feature type="region of interest" description="Disordered" evidence="3">
    <location>
        <begin position="119"/>
        <end position="267"/>
    </location>
</feature>
<dbReference type="STRING" id="43041.A0A182K3K9"/>
<accession>A0A182K3K9</accession>
<dbReference type="VEuPathDB" id="VectorBase:ACHR005344"/>
<name>A0A182K3K9_9DIPT</name>
<feature type="region of interest" description="Disordered" evidence="3">
    <location>
        <begin position="20"/>
        <end position="42"/>
    </location>
</feature>
<feature type="compositionally biased region" description="Acidic residues" evidence="3">
    <location>
        <begin position="229"/>
        <end position="251"/>
    </location>
</feature>
<proteinExistence type="predicted"/>
<dbReference type="EnsemblMetazoa" id="ACHR005344-RA">
    <property type="protein sequence ID" value="ACHR005344-PA"/>
    <property type="gene ID" value="ACHR005344"/>
</dbReference>
<evidence type="ECO:0000256" key="3">
    <source>
        <dbReference type="SAM" id="MobiDB-lite"/>
    </source>
</evidence>
<evidence type="ECO:0000313" key="6">
    <source>
        <dbReference type="Proteomes" id="UP000075881"/>
    </source>
</evidence>
<dbReference type="GO" id="GO:0005634">
    <property type="term" value="C:nucleus"/>
    <property type="evidence" value="ECO:0007669"/>
    <property type="project" value="UniProtKB-SubCell"/>
</dbReference>
<sequence length="267" mass="30429">MASGFVSETELAEARRLRQEEWEKVRTADQPIEAPEDEYDSRSLYERLQEQKQKKDSEFEEAHKLKNMIKGLDDDEVEFLDLVDKNRMQAERQAQLEERKELNEFRAKVATLQEKRLDEQIQQQVSKPKPTKTPISSSRLSQKQILAGVVRKRKLEPENEPKEAIEPPKKLPTPVQVTNGAGASENETSANSTTSMTKVEPTNKNVDSKPKGQNLAMRVIGILPGMGCYDDDDDDSDSDNSSEDSELENSQEYDWVGRKIRKTCDGK</sequence>
<evidence type="ECO:0000256" key="1">
    <source>
        <dbReference type="ARBA" id="ARBA00004123"/>
    </source>
</evidence>
<keyword evidence="2" id="KW-0539">Nucleus</keyword>
<dbReference type="InterPro" id="IPR019331">
    <property type="entry name" value="FAM192A/Fyv6_N"/>
</dbReference>
<feature type="compositionally biased region" description="Basic and acidic residues" evidence="3">
    <location>
        <begin position="155"/>
        <end position="169"/>
    </location>
</feature>
<reference evidence="5" key="2">
    <citation type="submission" date="2020-05" db="UniProtKB">
        <authorList>
            <consortium name="EnsemblMetazoa"/>
        </authorList>
    </citation>
    <scope>IDENTIFICATION</scope>
    <source>
        <strain evidence="5">ACHKN1017</strain>
    </source>
</reference>
<comment type="subcellular location">
    <subcellularLocation>
        <location evidence="1">Nucleus</location>
    </subcellularLocation>
</comment>